<dbReference type="Pfam" id="PF00126">
    <property type="entry name" value="HTH_1"/>
    <property type="match status" value="1"/>
</dbReference>
<dbReference type="NCBIfam" id="TIGR00637">
    <property type="entry name" value="ModE_repress"/>
    <property type="match status" value="1"/>
</dbReference>
<feature type="domain" description="HTH lysR-type" evidence="1">
    <location>
        <begin position="23"/>
        <end position="82"/>
    </location>
</feature>
<gene>
    <name evidence="2" type="ORF">C4520_03475</name>
</gene>
<accession>A0A3A4NW97</accession>
<organism evidence="2 3">
    <name type="scientific">Abyssobacteria bacterium (strain SURF_5)</name>
    <dbReference type="NCBI Taxonomy" id="2093360"/>
    <lineage>
        <taxon>Bacteria</taxon>
        <taxon>Pseudomonadati</taxon>
        <taxon>Candidatus Hydrogenedentota</taxon>
        <taxon>Candidatus Abyssobacteria</taxon>
    </lineage>
</organism>
<dbReference type="PANTHER" id="PTHR30432:SF1">
    <property type="entry name" value="DNA-BINDING TRANSCRIPTIONAL DUAL REGULATOR MODE"/>
    <property type="match status" value="1"/>
</dbReference>
<protein>
    <submittedName>
        <fullName evidence="2">LysR family transcriptional regulator</fullName>
    </submittedName>
</protein>
<dbReference type="InterPro" id="IPR036390">
    <property type="entry name" value="WH_DNA-bd_sf"/>
</dbReference>
<dbReference type="AlphaFoldDB" id="A0A3A4NW97"/>
<dbReference type="InterPro" id="IPR000847">
    <property type="entry name" value="LysR_HTH_N"/>
</dbReference>
<dbReference type="InterPro" id="IPR051815">
    <property type="entry name" value="Molybdate_resp_trans_reg"/>
</dbReference>
<dbReference type="PANTHER" id="PTHR30432">
    <property type="entry name" value="TRANSCRIPTIONAL REGULATOR MODE"/>
    <property type="match status" value="1"/>
</dbReference>
<proteinExistence type="predicted"/>
<dbReference type="EMBL" id="QZKU01000031">
    <property type="protein sequence ID" value="RJP24753.1"/>
    <property type="molecule type" value="Genomic_DNA"/>
</dbReference>
<name>A0A3A4NW97_ABYX5</name>
<reference evidence="2 3" key="1">
    <citation type="journal article" date="2017" name="ISME J.">
        <title>Energy and carbon metabolisms in a deep terrestrial subsurface fluid microbial community.</title>
        <authorList>
            <person name="Momper L."/>
            <person name="Jungbluth S.P."/>
            <person name="Lee M.D."/>
            <person name="Amend J.P."/>
        </authorList>
    </citation>
    <scope>NUCLEOTIDE SEQUENCE [LARGE SCALE GENOMIC DNA]</scope>
    <source>
        <strain evidence="2">SURF_5</strain>
    </source>
</reference>
<dbReference type="Gene3D" id="1.10.10.10">
    <property type="entry name" value="Winged helix-like DNA-binding domain superfamily/Winged helix DNA-binding domain"/>
    <property type="match status" value="1"/>
</dbReference>
<sequence length="109" mass="12125">MRFRFKVWSEIDNRPLMGPGRYRLLSSLQQTGSINAAATEVGISYRRAWAQIREMEELLGHPLVVANRGGTDGGGTRLTAEAVKLIKQYEKLSRKMDRAVSASGAMLTE</sequence>
<evidence type="ECO:0000313" key="3">
    <source>
        <dbReference type="Proteomes" id="UP000265882"/>
    </source>
</evidence>
<dbReference type="InterPro" id="IPR003725">
    <property type="entry name" value="ModE-bd_N"/>
</dbReference>
<evidence type="ECO:0000313" key="2">
    <source>
        <dbReference type="EMBL" id="RJP24753.1"/>
    </source>
</evidence>
<evidence type="ECO:0000259" key="1">
    <source>
        <dbReference type="Pfam" id="PF00126"/>
    </source>
</evidence>
<dbReference type="Proteomes" id="UP000265882">
    <property type="component" value="Unassembled WGS sequence"/>
</dbReference>
<comment type="caution">
    <text evidence="2">The sequence shown here is derived from an EMBL/GenBank/DDBJ whole genome shotgun (WGS) entry which is preliminary data.</text>
</comment>
<dbReference type="InterPro" id="IPR036388">
    <property type="entry name" value="WH-like_DNA-bd_sf"/>
</dbReference>
<dbReference type="GO" id="GO:0003700">
    <property type="term" value="F:DNA-binding transcription factor activity"/>
    <property type="evidence" value="ECO:0007669"/>
    <property type="project" value="InterPro"/>
</dbReference>
<dbReference type="SUPFAM" id="SSF46785">
    <property type="entry name" value="Winged helix' DNA-binding domain"/>
    <property type="match status" value="1"/>
</dbReference>